<name>A0A3M7QTH6_BRAPC</name>
<keyword evidence="2" id="KW-1185">Reference proteome</keyword>
<protein>
    <submittedName>
        <fullName evidence="1">Uncharacterized protein</fullName>
    </submittedName>
</protein>
<accession>A0A3M7QTH6</accession>
<dbReference type="EMBL" id="REGN01005167">
    <property type="protein sequence ID" value="RNA14509.1"/>
    <property type="molecule type" value="Genomic_DNA"/>
</dbReference>
<evidence type="ECO:0000313" key="1">
    <source>
        <dbReference type="EMBL" id="RNA14509.1"/>
    </source>
</evidence>
<sequence>MMPIWIGNKKTFCYNFSLEAEYTQQKSVTTDVYEKVLLNFDLLMKWKFSCGNLVEDIGQTLLTISVHFNLQALSESTRLTLIPAADINETIIVLFAHILHVAPDASLEKAPASITAQDAVVLATGSVSAHTAIVDRLAASVLGKMFGPVLLAACALSKLEHVGTGEQLGRVD</sequence>
<gene>
    <name evidence="1" type="ORF">BpHYR1_013190</name>
</gene>
<dbReference type="AlphaFoldDB" id="A0A3M7QTH6"/>
<comment type="caution">
    <text evidence="1">The sequence shown here is derived from an EMBL/GenBank/DDBJ whole genome shotgun (WGS) entry which is preliminary data.</text>
</comment>
<reference evidence="1 2" key="1">
    <citation type="journal article" date="2018" name="Sci. Rep.">
        <title>Genomic signatures of local adaptation to the degree of environmental predictability in rotifers.</title>
        <authorList>
            <person name="Franch-Gras L."/>
            <person name="Hahn C."/>
            <person name="Garcia-Roger E.M."/>
            <person name="Carmona M.J."/>
            <person name="Serra M."/>
            <person name="Gomez A."/>
        </authorList>
    </citation>
    <scope>NUCLEOTIDE SEQUENCE [LARGE SCALE GENOMIC DNA]</scope>
    <source>
        <strain evidence="1">HYR1</strain>
    </source>
</reference>
<dbReference type="Proteomes" id="UP000276133">
    <property type="component" value="Unassembled WGS sequence"/>
</dbReference>
<evidence type="ECO:0000313" key="2">
    <source>
        <dbReference type="Proteomes" id="UP000276133"/>
    </source>
</evidence>
<organism evidence="1 2">
    <name type="scientific">Brachionus plicatilis</name>
    <name type="common">Marine rotifer</name>
    <name type="synonym">Brachionus muelleri</name>
    <dbReference type="NCBI Taxonomy" id="10195"/>
    <lineage>
        <taxon>Eukaryota</taxon>
        <taxon>Metazoa</taxon>
        <taxon>Spiralia</taxon>
        <taxon>Gnathifera</taxon>
        <taxon>Rotifera</taxon>
        <taxon>Eurotatoria</taxon>
        <taxon>Monogononta</taxon>
        <taxon>Pseudotrocha</taxon>
        <taxon>Ploima</taxon>
        <taxon>Brachionidae</taxon>
        <taxon>Brachionus</taxon>
    </lineage>
</organism>
<proteinExistence type="predicted"/>